<keyword evidence="2" id="KW-0479">Metal-binding</keyword>
<feature type="domain" description="Formimidoylglutamate deiminase N-terminal" evidence="6">
    <location>
        <begin position="1"/>
        <end position="45"/>
    </location>
</feature>
<organism evidence="7 8">
    <name type="scientific">Sphingomonas cavernae</name>
    <dbReference type="NCBI Taxonomy" id="2320861"/>
    <lineage>
        <taxon>Bacteria</taxon>
        <taxon>Pseudomonadati</taxon>
        <taxon>Pseudomonadota</taxon>
        <taxon>Alphaproteobacteria</taxon>
        <taxon>Sphingomonadales</taxon>
        <taxon>Sphingomonadaceae</taxon>
        <taxon>Sphingomonas</taxon>
    </lineage>
</organism>
<dbReference type="EC" id="3.5.3.13" evidence="7"/>
<dbReference type="GO" id="GO:0050416">
    <property type="term" value="F:formimidoylglutamate deiminase activity"/>
    <property type="evidence" value="ECO:0007669"/>
    <property type="project" value="UniProtKB-EC"/>
</dbReference>
<dbReference type="PANTHER" id="PTHR11271:SF48">
    <property type="entry name" value="AMIDOHYDROLASE-RELATED DOMAIN-CONTAINING PROTEIN"/>
    <property type="match status" value="1"/>
</dbReference>
<dbReference type="OrthoDB" id="9796020at2"/>
<dbReference type="AlphaFoldDB" id="A0A418W896"/>
<name>A0A418W896_9SPHN</name>
<dbReference type="GO" id="GO:0019239">
    <property type="term" value="F:deaminase activity"/>
    <property type="evidence" value="ECO:0007669"/>
    <property type="project" value="TreeGrafter"/>
</dbReference>
<evidence type="ECO:0000256" key="4">
    <source>
        <dbReference type="ARBA" id="ARBA00022833"/>
    </source>
</evidence>
<dbReference type="InterPro" id="IPR011059">
    <property type="entry name" value="Metal-dep_hydrolase_composite"/>
</dbReference>
<keyword evidence="4" id="KW-0862">Zinc</keyword>
<dbReference type="Pfam" id="PF01979">
    <property type="entry name" value="Amidohydro_1"/>
    <property type="match status" value="1"/>
</dbReference>
<proteinExistence type="predicted"/>
<protein>
    <submittedName>
        <fullName evidence="7">Formimidoylglutamate deiminase</fullName>
        <ecNumber evidence="7">3.5.3.13</ecNumber>
    </submittedName>
</protein>
<dbReference type="Gene3D" id="3.20.20.140">
    <property type="entry name" value="Metal-dependent hydrolases"/>
    <property type="match status" value="1"/>
</dbReference>
<dbReference type="InterPro" id="IPR055156">
    <property type="entry name" value="HutF-like_N"/>
</dbReference>
<evidence type="ECO:0000256" key="1">
    <source>
        <dbReference type="ARBA" id="ARBA00001947"/>
    </source>
</evidence>
<evidence type="ECO:0000313" key="8">
    <source>
        <dbReference type="Proteomes" id="UP000286100"/>
    </source>
</evidence>
<dbReference type="InterPro" id="IPR032466">
    <property type="entry name" value="Metal_Hydrolase"/>
</dbReference>
<dbReference type="NCBIfam" id="NF006683">
    <property type="entry name" value="PRK09229.1-4"/>
    <property type="match status" value="1"/>
</dbReference>
<comment type="caution">
    <text evidence="7">The sequence shown here is derived from an EMBL/GenBank/DDBJ whole genome shotgun (WGS) entry which is preliminary data.</text>
</comment>
<dbReference type="InterPro" id="IPR051607">
    <property type="entry name" value="Metallo-dep_hydrolases"/>
</dbReference>
<feature type="domain" description="Amidohydrolase-related" evidence="5">
    <location>
        <begin position="46"/>
        <end position="423"/>
    </location>
</feature>
<dbReference type="InterPro" id="IPR006680">
    <property type="entry name" value="Amidohydro-rel"/>
</dbReference>
<evidence type="ECO:0000259" key="5">
    <source>
        <dbReference type="Pfam" id="PF01979"/>
    </source>
</evidence>
<evidence type="ECO:0000256" key="3">
    <source>
        <dbReference type="ARBA" id="ARBA00022801"/>
    </source>
</evidence>
<evidence type="ECO:0000259" key="6">
    <source>
        <dbReference type="Pfam" id="PF22429"/>
    </source>
</evidence>
<dbReference type="SUPFAM" id="SSF51556">
    <property type="entry name" value="Metallo-dependent hydrolases"/>
    <property type="match status" value="1"/>
</dbReference>
<accession>A0A418W896</accession>
<dbReference type="PANTHER" id="PTHR11271">
    <property type="entry name" value="GUANINE DEAMINASE"/>
    <property type="match status" value="1"/>
</dbReference>
<gene>
    <name evidence="7" type="ORF">D3876_19220</name>
</gene>
<dbReference type="NCBIfam" id="NF006684">
    <property type="entry name" value="PRK09229.1-5"/>
    <property type="match status" value="1"/>
</dbReference>
<dbReference type="EMBL" id="QYUM01000004">
    <property type="protein sequence ID" value="RJF86223.1"/>
    <property type="molecule type" value="Genomic_DNA"/>
</dbReference>
<dbReference type="Pfam" id="PF22429">
    <property type="entry name" value="HutF_N"/>
    <property type="match status" value="1"/>
</dbReference>
<dbReference type="NCBIfam" id="NF006681">
    <property type="entry name" value="PRK09229.1-2"/>
    <property type="match status" value="1"/>
</dbReference>
<dbReference type="GO" id="GO:0046872">
    <property type="term" value="F:metal ion binding"/>
    <property type="evidence" value="ECO:0007669"/>
    <property type="project" value="UniProtKB-KW"/>
</dbReference>
<dbReference type="SUPFAM" id="SSF51338">
    <property type="entry name" value="Composite domain of metallo-dependent hydrolases"/>
    <property type="match status" value="1"/>
</dbReference>
<dbReference type="GO" id="GO:0005829">
    <property type="term" value="C:cytosol"/>
    <property type="evidence" value="ECO:0007669"/>
    <property type="project" value="TreeGrafter"/>
</dbReference>
<dbReference type="NCBIfam" id="TIGR02022">
    <property type="entry name" value="hutF"/>
    <property type="match status" value="1"/>
</dbReference>
<keyword evidence="3 7" id="KW-0378">Hydrolase</keyword>
<reference evidence="7 8" key="1">
    <citation type="submission" date="2018-09" db="EMBL/GenBank/DDBJ databases">
        <authorList>
            <person name="Zhu H."/>
        </authorList>
    </citation>
    <scope>NUCLEOTIDE SEQUENCE [LARGE SCALE GENOMIC DNA]</scope>
    <source>
        <strain evidence="7 8">K2R01-6</strain>
    </source>
</reference>
<dbReference type="RefSeq" id="WP_119765736.1">
    <property type="nucleotide sequence ID" value="NZ_QYUM01000004.1"/>
</dbReference>
<keyword evidence="8" id="KW-1185">Reference proteome</keyword>
<dbReference type="Gene3D" id="2.30.40.10">
    <property type="entry name" value="Urease, subunit C, domain 1"/>
    <property type="match status" value="1"/>
</dbReference>
<dbReference type="Proteomes" id="UP000286100">
    <property type="component" value="Unassembled WGS sequence"/>
</dbReference>
<evidence type="ECO:0000256" key="2">
    <source>
        <dbReference type="ARBA" id="ARBA00022723"/>
    </source>
</evidence>
<evidence type="ECO:0000313" key="7">
    <source>
        <dbReference type="EMBL" id="RJF86223.1"/>
    </source>
</evidence>
<sequence>MTTLWFETALLSHGWADRVRVTMVDGRIASVVAGAEPGLDDERHSIAIPGQCNVHSHAFQRGMAGLSEHRGDGSRDDNFWSWREVMYRFLDRLTPEDIEAITAQAYVEMLESGYTRVGEFHYLHNDPAGARYADPAETAGRIAAAADATGIGLTLLPVFYAHSDFGGQPPKQGQRRFLSDLDGFATLLDASRAKLKGDANMGVAPHSLRAVTGEELAVLLEMSPTGPFHIHAAEQVKEVEASIAFSGLRPVEWLLANADVDARWCLVHATHLTEAETDALARSGAVAGLCPITEANLGDGIFPAARFLDAGGAIGTGTDSNILIDVAGELRMIEYSQRLRDRGRNILAVEGVSTGARLFGQTLAGGAQALGITGGIVEGASADIVSLDATHPALCGRKGDLLLDGWIFSGRAGCVDGVWRHGVKVVTGGRHHAAEAISARYRETVRALLSE</sequence>
<comment type="cofactor">
    <cofactor evidence="1">
        <name>Zn(2+)</name>
        <dbReference type="ChEBI" id="CHEBI:29105"/>
    </cofactor>
</comment>
<dbReference type="InterPro" id="IPR010252">
    <property type="entry name" value="HutF"/>
</dbReference>